<evidence type="ECO:0000313" key="2">
    <source>
        <dbReference type="Proteomes" id="UP000254631"/>
    </source>
</evidence>
<dbReference type="InterPro" id="IPR027417">
    <property type="entry name" value="P-loop_NTPase"/>
</dbReference>
<dbReference type="Gene3D" id="3.40.50.300">
    <property type="entry name" value="P-loop containing nucleotide triphosphate hydrolases"/>
    <property type="match status" value="1"/>
</dbReference>
<accession>A0A378LLB1</accession>
<evidence type="ECO:0000313" key="1">
    <source>
        <dbReference type="EMBL" id="STY27815.1"/>
    </source>
</evidence>
<name>A0A378LLB1_LEGPN</name>
<proteinExistence type="predicted"/>
<organism evidence="1 2">
    <name type="scientific">Legionella pneumophila</name>
    <dbReference type="NCBI Taxonomy" id="446"/>
    <lineage>
        <taxon>Bacteria</taxon>
        <taxon>Pseudomonadati</taxon>
        <taxon>Pseudomonadota</taxon>
        <taxon>Gammaproteobacteria</taxon>
        <taxon>Legionellales</taxon>
        <taxon>Legionellaceae</taxon>
        <taxon>Legionella</taxon>
    </lineage>
</organism>
<dbReference type="Proteomes" id="UP000254631">
    <property type="component" value="Unassembled WGS sequence"/>
</dbReference>
<dbReference type="EMBL" id="UGOL01000002">
    <property type="protein sequence ID" value="STY27815.1"/>
    <property type="molecule type" value="Genomic_DNA"/>
</dbReference>
<reference evidence="1 2" key="1">
    <citation type="submission" date="2018-06" db="EMBL/GenBank/DDBJ databases">
        <authorList>
            <consortium name="Pathogen Informatics"/>
            <person name="Doyle S."/>
        </authorList>
    </citation>
    <scope>NUCLEOTIDE SEQUENCE [LARGE SCALE GENOMIC DNA]</scope>
    <source>
        <strain evidence="1 2">NCTC12000</strain>
    </source>
</reference>
<dbReference type="AlphaFoldDB" id="A0A378LLB1"/>
<gene>
    <name evidence="1" type="primary">traA_5</name>
    <name evidence="1" type="ORF">NCTC12000_03230</name>
</gene>
<dbReference type="Pfam" id="PF13604">
    <property type="entry name" value="AAA_30"/>
    <property type="match status" value="1"/>
</dbReference>
<protein>
    <submittedName>
        <fullName evidence="1">Conjugal transfer protein TraA</fullName>
    </submittedName>
</protein>
<sequence length="41" mass="4405">MVDFSSMALLIREAKKAGSKVILVGDPDQLKPIHKGEILGV</sequence>